<comment type="subcellular location">
    <subcellularLocation>
        <location evidence="1">Membrane</location>
        <topology evidence="1">Multi-pass membrane protein</topology>
    </subcellularLocation>
</comment>
<dbReference type="PANTHER" id="PTHR30406:SF8">
    <property type="entry name" value="SULFATE TRANSPORT SYSTEM PERMEASE PROTEIN CYST"/>
    <property type="match status" value="1"/>
</dbReference>
<dbReference type="OrthoDB" id="9808619at2"/>
<gene>
    <name evidence="12" type="primary">cysT</name>
    <name evidence="12" type="ORF">E9934_11600</name>
</gene>
<evidence type="ECO:0000256" key="7">
    <source>
        <dbReference type="ARBA" id="ARBA00023136"/>
    </source>
</evidence>
<evidence type="ECO:0000256" key="2">
    <source>
        <dbReference type="ARBA" id="ARBA00011779"/>
    </source>
</evidence>
<comment type="function">
    <text evidence="9">Part of the ABC transporter complex (TC 3.A.1.6.1) involved in sulfate/thiosulfate import.</text>
</comment>
<dbReference type="CDD" id="cd06261">
    <property type="entry name" value="TM_PBP2"/>
    <property type="match status" value="1"/>
</dbReference>
<evidence type="ECO:0000256" key="4">
    <source>
        <dbReference type="ARBA" id="ARBA00022692"/>
    </source>
</evidence>
<feature type="transmembrane region" description="Helical" evidence="9">
    <location>
        <begin position="268"/>
        <end position="291"/>
    </location>
</feature>
<keyword evidence="5 9" id="KW-1133">Transmembrane helix</keyword>
<feature type="domain" description="ABC transmembrane type-1" evidence="11">
    <location>
        <begin position="92"/>
        <end position="287"/>
    </location>
</feature>
<comment type="caution">
    <text evidence="9">Lacks conserved residue(s) required for the propagation of feature annotation.</text>
</comment>
<evidence type="ECO:0000256" key="8">
    <source>
        <dbReference type="ARBA" id="ARBA00025323"/>
    </source>
</evidence>
<dbReference type="GO" id="GO:0015419">
    <property type="term" value="F:ABC-type sulfate transporter activity"/>
    <property type="evidence" value="ECO:0007669"/>
    <property type="project" value="UniProtKB-UniRule"/>
</dbReference>
<keyword evidence="4 9" id="KW-0812">Transmembrane</keyword>
<comment type="similarity">
    <text evidence="9">Belongs to the binding-protein-dependent transport system permease family. CysTW subfamily.</text>
</comment>
<dbReference type="Pfam" id="PF00528">
    <property type="entry name" value="BPD_transp_1"/>
    <property type="match status" value="1"/>
</dbReference>
<evidence type="ECO:0000313" key="13">
    <source>
        <dbReference type="Proteomes" id="UP000307087"/>
    </source>
</evidence>
<dbReference type="NCBIfam" id="TIGR00969">
    <property type="entry name" value="3a0106s02"/>
    <property type="match status" value="1"/>
</dbReference>
<dbReference type="NCBIfam" id="TIGR02139">
    <property type="entry name" value="permease_CysT"/>
    <property type="match status" value="1"/>
</dbReference>
<feature type="transmembrane region" description="Helical" evidence="9">
    <location>
        <begin position="130"/>
        <end position="152"/>
    </location>
</feature>
<dbReference type="Gene3D" id="1.10.3720.10">
    <property type="entry name" value="MetI-like"/>
    <property type="match status" value="1"/>
</dbReference>
<feature type="region of interest" description="Disordered" evidence="10">
    <location>
        <begin position="1"/>
        <end position="37"/>
    </location>
</feature>
<dbReference type="RefSeq" id="WP_136563037.1">
    <property type="nucleotide sequence ID" value="NZ_BAABLS010000004.1"/>
</dbReference>
<dbReference type="AlphaFoldDB" id="A0A4S8NDK9"/>
<dbReference type="InterPro" id="IPR035906">
    <property type="entry name" value="MetI-like_sf"/>
</dbReference>
<dbReference type="SUPFAM" id="SSF161098">
    <property type="entry name" value="MetI-like"/>
    <property type="match status" value="1"/>
</dbReference>
<comment type="subunit">
    <text evidence="2">The complex is composed of two ATP-binding proteins (CysA), two transmembrane proteins (CysT and CysW) and a solute-binding protein (CysP).</text>
</comment>
<comment type="caution">
    <text evidence="12">The sequence shown here is derived from an EMBL/GenBank/DDBJ whole genome shotgun (WGS) entry which is preliminary data.</text>
</comment>
<dbReference type="InterPro" id="IPR005667">
    <property type="entry name" value="Sulph_transpt2"/>
</dbReference>
<dbReference type="PANTHER" id="PTHR30406">
    <property type="entry name" value="SULFATE TRANSPORT SYSTEM PERMEASE PROTEIN"/>
    <property type="match status" value="1"/>
</dbReference>
<feature type="transmembrane region" description="Helical" evidence="9">
    <location>
        <begin position="213"/>
        <end position="234"/>
    </location>
</feature>
<dbReference type="Proteomes" id="UP000307087">
    <property type="component" value="Unassembled WGS sequence"/>
</dbReference>
<evidence type="ECO:0000256" key="9">
    <source>
        <dbReference type="RuleBase" id="RU366001"/>
    </source>
</evidence>
<feature type="transmembrane region" description="Helical" evidence="9">
    <location>
        <begin position="47"/>
        <end position="72"/>
    </location>
</feature>
<sequence>MTQTLVASPPPARPAGRGPGRAGRPGRRGRGSAANGGLFRLTPTSGLGLGVALVWFSVLVMLPLAAVIGAAAEGGWASFWGTLTDAQTFAALRLTVVEAFLVTVVNAFVGTVVAWVLVRDHFWGKRVLDVVIDIPFALPTIVAGLVLLSLWGPDSPVGVNIVNTREGIFLALLFVTLPFVVRTVQPVLIELDADVEEAAASLGASRFTTFRRVILPSLVPAIAAGSSLGFARAISEFGSLVLISGNTPYQTEVASLKILKFLEGDNQAGAAAVAVLLLLVAVVTIVALDLISRRVARRG</sequence>
<dbReference type="EMBL" id="STGW01000006">
    <property type="protein sequence ID" value="THV13004.1"/>
    <property type="molecule type" value="Genomic_DNA"/>
</dbReference>
<name>A0A4S8NDK9_9ACTN</name>
<keyword evidence="3 9" id="KW-0813">Transport</keyword>
<evidence type="ECO:0000256" key="10">
    <source>
        <dbReference type="SAM" id="MobiDB-lite"/>
    </source>
</evidence>
<reference evidence="12 13" key="1">
    <citation type="journal article" date="2009" name="Int. J. Syst. Evol. Microbiol.">
        <title>Nocardioides caeni sp. nov., isolated from wastewater.</title>
        <authorList>
            <person name="Yoon J.H."/>
            <person name="Kang S.J."/>
            <person name="Park S."/>
            <person name="Kim W."/>
            <person name="Oh T.K."/>
        </authorList>
    </citation>
    <scope>NUCLEOTIDE SEQUENCE [LARGE SCALE GENOMIC DNA]</scope>
    <source>
        <strain evidence="12 13">DSM 23134</strain>
    </source>
</reference>
<dbReference type="PROSITE" id="PS50928">
    <property type="entry name" value="ABC_TM1"/>
    <property type="match status" value="1"/>
</dbReference>
<keyword evidence="7 9" id="KW-0472">Membrane</keyword>
<feature type="transmembrane region" description="Helical" evidence="9">
    <location>
        <begin position="164"/>
        <end position="181"/>
    </location>
</feature>
<keyword evidence="13" id="KW-1185">Reference proteome</keyword>
<keyword evidence="6 9" id="KW-0764">Sulfate transport</keyword>
<organism evidence="12 13">
    <name type="scientific">Nocardioides caeni</name>
    <dbReference type="NCBI Taxonomy" id="574700"/>
    <lineage>
        <taxon>Bacteria</taxon>
        <taxon>Bacillati</taxon>
        <taxon>Actinomycetota</taxon>
        <taxon>Actinomycetes</taxon>
        <taxon>Propionibacteriales</taxon>
        <taxon>Nocardioidaceae</taxon>
        <taxon>Nocardioides</taxon>
    </lineage>
</organism>
<evidence type="ECO:0000256" key="3">
    <source>
        <dbReference type="ARBA" id="ARBA00022448"/>
    </source>
</evidence>
<proteinExistence type="inferred from homology"/>
<evidence type="ECO:0000313" key="12">
    <source>
        <dbReference type="EMBL" id="THV13004.1"/>
    </source>
</evidence>
<evidence type="ECO:0000256" key="1">
    <source>
        <dbReference type="ARBA" id="ARBA00004141"/>
    </source>
</evidence>
<dbReference type="GO" id="GO:0005886">
    <property type="term" value="C:plasma membrane"/>
    <property type="evidence" value="ECO:0007669"/>
    <property type="project" value="InterPro"/>
</dbReference>
<protein>
    <recommendedName>
        <fullName evidence="9">Sulfate transport system permease protein CysT</fullName>
    </recommendedName>
</protein>
<evidence type="ECO:0000259" key="11">
    <source>
        <dbReference type="PROSITE" id="PS50928"/>
    </source>
</evidence>
<feature type="transmembrane region" description="Helical" evidence="9">
    <location>
        <begin position="92"/>
        <end position="118"/>
    </location>
</feature>
<dbReference type="InterPro" id="IPR000515">
    <property type="entry name" value="MetI-like"/>
</dbReference>
<evidence type="ECO:0000256" key="5">
    <source>
        <dbReference type="ARBA" id="ARBA00022989"/>
    </source>
</evidence>
<evidence type="ECO:0000256" key="6">
    <source>
        <dbReference type="ARBA" id="ARBA00023032"/>
    </source>
</evidence>
<accession>A0A4S8NDK9</accession>
<dbReference type="InterPro" id="IPR011865">
    <property type="entry name" value="CysT_permease"/>
</dbReference>
<comment type="function">
    <text evidence="8">Part of the ABC transporter complex CysAWTP (TC 3.A.1.6.1) involved in sulfate/thiosulfate import. Probably responsible for the translocation of the substrate across the membrane.</text>
</comment>